<evidence type="ECO:0000313" key="3">
    <source>
        <dbReference type="Proteomes" id="UP000002601"/>
    </source>
</evidence>
<feature type="transmembrane region" description="Helical" evidence="1">
    <location>
        <begin position="75"/>
        <end position="95"/>
    </location>
</feature>
<organism evidence="2 3">
    <name type="scientific">Maridesulfovibrio salexigens (strain ATCC 14822 / DSM 2638 / NCIMB 8403 / VKM B-1763)</name>
    <name type="common">Desulfovibrio salexigens</name>
    <dbReference type="NCBI Taxonomy" id="526222"/>
    <lineage>
        <taxon>Bacteria</taxon>
        <taxon>Pseudomonadati</taxon>
        <taxon>Thermodesulfobacteriota</taxon>
        <taxon>Desulfovibrionia</taxon>
        <taxon>Desulfovibrionales</taxon>
        <taxon>Desulfovibrionaceae</taxon>
        <taxon>Maridesulfovibrio</taxon>
    </lineage>
</organism>
<dbReference type="Proteomes" id="UP000002601">
    <property type="component" value="Chromosome"/>
</dbReference>
<keyword evidence="1" id="KW-1133">Transmembrane helix</keyword>
<evidence type="ECO:0000313" key="2">
    <source>
        <dbReference type="EMBL" id="ACS78202.1"/>
    </source>
</evidence>
<keyword evidence="1" id="KW-0812">Transmembrane</keyword>
<dbReference type="KEGG" id="dsa:Desal_0131"/>
<accession>C6BVI8</accession>
<dbReference type="AlphaFoldDB" id="C6BVI8"/>
<name>C6BVI8_MARSD</name>
<feature type="transmembrane region" description="Helical" evidence="1">
    <location>
        <begin position="36"/>
        <end position="55"/>
    </location>
</feature>
<dbReference type="eggNOG" id="ENOG5031IWT">
    <property type="taxonomic scope" value="Bacteria"/>
</dbReference>
<sequence>MDASTLNIILTAIILLGATVLPFILGTRLRRSKPNVLWIGLLLCFIFGPAGQVYVEGWIPWFLVVLGVCVGAQQFLSAEMAMLAMVVVSPLVMYFRMRR</sequence>
<keyword evidence="1" id="KW-0472">Membrane</keyword>
<protein>
    <submittedName>
        <fullName evidence="2">Uncharacterized protein</fullName>
    </submittedName>
</protein>
<proteinExistence type="predicted"/>
<dbReference type="OrthoDB" id="5459192at2"/>
<evidence type="ECO:0000256" key="1">
    <source>
        <dbReference type="SAM" id="Phobius"/>
    </source>
</evidence>
<dbReference type="HOGENOM" id="CLU_2315669_0_0_7"/>
<gene>
    <name evidence="2" type="ordered locus">Desal_0131</name>
</gene>
<reference evidence="2 3" key="1">
    <citation type="submission" date="2009-06" db="EMBL/GenBank/DDBJ databases">
        <title>Complete sequence of Desulfovibrio salexigens DSM 2638.</title>
        <authorList>
            <consortium name="US DOE Joint Genome Institute"/>
            <person name="Lucas S."/>
            <person name="Copeland A."/>
            <person name="Lapidus A."/>
            <person name="Glavina del Rio T."/>
            <person name="Tice H."/>
            <person name="Bruce D."/>
            <person name="Goodwin L."/>
            <person name="Pitluck S."/>
            <person name="Munk A.C."/>
            <person name="Brettin T."/>
            <person name="Detter J.C."/>
            <person name="Han C."/>
            <person name="Tapia R."/>
            <person name="Larimer F."/>
            <person name="Land M."/>
            <person name="Hauser L."/>
            <person name="Kyrpides N."/>
            <person name="Anderson I."/>
            <person name="Wall J.D."/>
            <person name="Arkin A.P."/>
            <person name="Dehal P."/>
            <person name="Chivian D."/>
            <person name="Giles B."/>
            <person name="Hazen T.C."/>
        </authorList>
    </citation>
    <scope>NUCLEOTIDE SEQUENCE [LARGE SCALE GENOMIC DNA]</scope>
    <source>
        <strain evidence="3">ATCC 14822 / DSM 2638 / NCIMB 8403 / VKM B-1763</strain>
    </source>
</reference>
<dbReference type="EMBL" id="CP001649">
    <property type="protein sequence ID" value="ACS78202.1"/>
    <property type="molecule type" value="Genomic_DNA"/>
</dbReference>
<feature type="transmembrane region" description="Helical" evidence="1">
    <location>
        <begin position="6"/>
        <end position="24"/>
    </location>
</feature>
<dbReference type="RefSeq" id="WP_012765728.1">
    <property type="nucleotide sequence ID" value="NC_012881.1"/>
</dbReference>
<dbReference type="STRING" id="526222.Desal_0131"/>
<keyword evidence="3" id="KW-1185">Reference proteome</keyword>